<name>A0A7J9KYK1_GOSSC</name>
<feature type="non-terminal residue" evidence="1">
    <location>
        <position position="279"/>
    </location>
</feature>
<proteinExistence type="predicted"/>
<organism evidence="1 2">
    <name type="scientific">Gossypium schwendimanii</name>
    <name type="common">Cotton</name>
    <dbReference type="NCBI Taxonomy" id="34291"/>
    <lineage>
        <taxon>Eukaryota</taxon>
        <taxon>Viridiplantae</taxon>
        <taxon>Streptophyta</taxon>
        <taxon>Embryophyta</taxon>
        <taxon>Tracheophyta</taxon>
        <taxon>Spermatophyta</taxon>
        <taxon>Magnoliopsida</taxon>
        <taxon>eudicotyledons</taxon>
        <taxon>Gunneridae</taxon>
        <taxon>Pentapetalae</taxon>
        <taxon>rosids</taxon>
        <taxon>malvids</taxon>
        <taxon>Malvales</taxon>
        <taxon>Malvaceae</taxon>
        <taxon>Malvoideae</taxon>
        <taxon>Gossypium</taxon>
    </lineage>
</organism>
<dbReference type="Proteomes" id="UP000593576">
    <property type="component" value="Unassembled WGS sequence"/>
</dbReference>
<gene>
    <name evidence="1" type="ORF">Goshw_020661</name>
</gene>
<dbReference type="OrthoDB" id="10608137at2759"/>
<accession>A0A7J9KYK1</accession>
<protein>
    <recommendedName>
        <fullName evidence="3">Aminotransferase-like plant mobile domain-containing protein</fullName>
    </recommendedName>
</protein>
<evidence type="ECO:0000313" key="1">
    <source>
        <dbReference type="EMBL" id="MBA0851488.1"/>
    </source>
</evidence>
<keyword evidence="2" id="KW-1185">Reference proteome</keyword>
<comment type="caution">
    <text evidence="1">The sequence shown here is derived from an EMBL/GenBank/DDBJ whole genome shotgun (WGS) entry which is preliminary data.</text>
</comment>
<evidence type="ECO:0000313" key="2">
    <source>
        <dbReference type="Proteomes" id="UP000593576"/>
    </source>
</evidence>
<dbReference type="EMBL" id="JABFAF010000003">
    <property type="protein sequence ID" value="MBA0851488.1"/>
    <property type="molecule type" value="Genomic_DNA"/>
</dbReference>
<reference evidence="1 2" key="1">
    <citation type="journal article" date="2019" name="Genome Biol. Evol.">
        <title>Insights into the evolution of the New World diploid cottons (Gossypium, subgenus Houzingenia) based on genome sequencing.</title>
        <authorList>
            <person name="Grover C.E."/>
            <person name="Arick M.A. 2nd"/>
            <person name="Thrash A."/>
            <person name="Conover J.L."/>
            <person name="Sanders W.S."/>
            <person name="Peterson D.G."/>
            <person name="Frelichowski J.E."/>
            <person name="Scheffler J.A."/>
            <person name="Scheffler B.E."/>
            <person name="Wendel J.F."/>
        </authorList>
    </citation>
    <scope>NUCLEOTIDE SEQUENCE [LARGE SCALE GENOMIC DNA]</scope>
    <source>
        <strain evidence="1">1</strain>
        <tissue evidence="1">Leaf</tissue>
    </source>
</reference>
<evidence type="ECO:0008006" key="3">
    <source>
        <dbReference type="Google" id="ProtNLM"/>
    </source>
</evidence>
<dbReference type="AlphaFoldDB" id="A0A7J9KYK1"/>
<sequence length="279" mass="32685">AHDRALEGIIHYLATPLITELRGYLIYNCALRFEWMPYANTDIISCIPPKLLANWRMWDVKVPLIVYVMVEMHESERGKNEKYWKEIHNDYIDAWDRRIEFLPIRETFFLADTTSCLEYILWFRIGRGRMTGSSSAPTEEAPPMSTQHLDQLTPLIPYIFRDTDVPSILHPHIDFDYVSYAEPDVATCTFNDDDIDAIIDLAVNASFDVWVNTDRNHLLSKWRIHDKRLGQHCTRVKRNAMETKVKIKTNMKTMATRVKTNIMMMMAMNRFMSPNNSCV</sequence>